<proteinExistence type="predicted"/>
<sequence>MTFGHALAGALVLMLAGCGAASPAAVPDAGASALRPEVLAVLPHDPTAFTQGFEIADGGLYEGTGLAGKSQLREVDPATGAVRRSVPLPERLFGEGITVVGDRIWQLTWRDNVVLEWDRTNFTLLRRLPLADEGWGLCHDGSRLVRSDGSDQLHFQDPTTFADMGSVAVTLNGQPVTELNELECTDGQVWANVWQTDRIVRIDPATGHVTAVVDAAGLLNPAQRANADVLNGIAALGDGEYLITGKNWPSMFRVRFVPA</sequence>
<dbReference type="SUPFAM" id="SSF50969">
    <property type="entry name" value="YVTN repeat-like/Quinoprotein amine dehydrogenase"/>
    <property type="match status" value="1"/>
</dbReference>
<accession>A0ABS9TM39</accession>
<dbReference type="InterPro" id="IPR011044">
    <property type="entry name" value="Quino_amine_DH_bsu"/>
</dbReference>
<evidence type="ECO:0000313" key="2">
    <source>
        <dbReference type="EMBL" id="MCH6169597.1"/>
    </source>
</evidence>
<dbReference type="EMBL" id="JAKXMK010000027">
    <property type="protein sequence ID" value="MCH6169597.1"/>
    <property type="molecule type" value="Genomic_DNA"/>
</dbReference>
<evidence type="ECO:0000313" key="3">
    <source>
        <dbReference type="Proteomes" id="UP001299970"/>
    </source>
</evidence>
<dbReference type="Pfam" id="PF05096">
    <property type="entry name" value="Glu_cyclase_2"/>
    <property type="match status" value="1"/>
</dbReference>
<feature type="chain" id="PRO_5047174625" evidence="1">
    <location>
        <begin position="25"/>
        <end position="259"/>
    </location>
</feature>
<keyword evidence="3" id="KW-1185">Reference proteome</keyword>
<organism evidence="2 3">
    <name type="scientific">Pseudonocardia alaniniphila</name>
    <dbReference type="NCBI Taxonomy" id="75291"/>
    <lineage>
        <taxon>Bacteria</taxon>
        <taxon>Bacillati</taxon>
        <taxon>Actinomycetota</taxon>
        <taxon>Actinomycetes</taxon>
        <taxon>Pseudonocardiales</taxon>
        <taxon>Pseudonocardiaceae</taxon>
        <taxon>Pseudonocardia</taxon>
    </lineage>
</organism>
<reference evidence="2 3" key="1">
    <citation type="submission" date="2022-03" db="EMBL/GenBank/DDBJ databases">
        <title>Pseudonocardia alaer sp. nov., a novel actinomycete isolated from reed forest soil.</title>
        <authorList>
            <person name="Wang L."/>
        </authorList>
    </citation>
    <scope>NUCLEOTIDE SEQUENCE [LARGE SCALE GENOMIC DNA]</scope>
    <source>
        <strain evidence="2 3">Y-16303</strain>
    </source>
</reference>
<protein>
    <submittedName>
        <fullName evidence="2">Glutaminyl-peptide cyclotransferase</fullName>
    </submittedName>
</protein>
<name>A0ABS9TM39_9PSEU</name>
<dbReference type="PANTHER" id="PTHR31270">
    <property type="entry name" value="GLUTAMINYL-PEPTIDE CYCLOTRANSFERASE"/>
    <property type="match status" value="1"/>
</dbReference>
<keyword evidence="1" id="KW-0732">Signal</keyword>
<dbReference type="PANTHER" id="PTHR31270:SF1">
    <property type="entry name" value="GLUTAMINYL-PEPTIDE CYCLOTRANSFERASE"/>
    <property type="match status" value="1"/>
</dbReference>
<evidence type="ECO:0000256" key="1">
    <source>
        <dbReference type="SAM" id="SignalP"/>
    </source>
</evidence>
<gene>
    <name evidence="2" type="ORF">MMF94_28180</name>
</gene>
<dbReference type="Proteomes" id="UP001299970">
    <property type="component" value="Unassembled WGS sequence"/>
</dbReference>
<dbReference type="InterPro" id="IPR015943">
    <property type="entry name" value="WD40/YVTN_repeat-like_dom_sf"/>
</dbReference>
<comment type="caution">
    <text evidence="2">The sequence shown here is derived from an EMBL/GenBank/DDBJ whole genome shotgun (WGS) entry which is preliminary data.</text>
</comment>
<dbReference type="Gene3D" id="2.130.10.10">
    <property type="entry name" value="YVTN repeat-like/Quinoprotein amine dehydrogenase"/>
    <property type="match status" value="1"/>
</dbReference>
<dbReference type="RefSeq" id="WP_241040240.1">
    <property type="nucleotide sequence ID" value="NZ_BAAAJF010000015.1"/>
</dbReference>
<feature type="signal peptide" evidence="1">
    <location>
        <begin position="1"/>
        <end position="24"/>
    </location>
</feature>
<dbReference type="InterPro" id="IPR007788">
    <property type="entry name" value="QCT"/>
</dbReference>